<evidence type="ECO:0000256" key="2">
    <source>
        <dbReference type="SAM" id="SignalP"/>
    </source>
</evidence>
<sequence length="533" mass="56970">MKYNFLVLFSIFYSLNIDAQDLSSTMTVAPGTSVSIKGGTTLSAAELNLKSTSDSFSSVMLDGTITPSTVVNYDRYVNVVGTTGENGGNDLISLPVKTASVTFGDFLNYSADYGSTVNSASIPTNGSVYGFGPYNNANQSYTNYASATPGNGDVLERAVGYRAASNLGETLRFSGTISKDTETVTITTTDPIIAPEADGNPKNWNSVGNPYPTYLNSSLFLEENEDQLAVDATGIYGYNSGTQSGTGIIGNFTIINRLVNTDLNITPGQGFLLANDFTEASNVISFTPAMRVFSGSDDFILGRSDNVNEMVRLKAEHAGGDFATEIYFNENSTRGLDPGYDARLFGEASLDFSLYSHLVEDNVGTSMAIQSLGSTDLSSVRIPLGLKASQGQQITFSIEISTLPASAEVYLEDNVENTYTLLNQGDYTFTADTAINGTGRFYLNIGTETLSLIDNDVNTLSLYAANHKIFVKGELLATTQVNVYDSLGRAVMSSNISVGSDSNEINASQLTTGIYIVKLNNGVQELTEKVILK</sequence>
<evidence type="ECO:0000256" key="1">
    <source>
        <dbReference type="ARBA" id="ARBA00022729"/>
    </source>
</evidence>
<dbReference type="InterPro" id="IPR026444">
    <property type="entry name" value="Secre_tail"/>
</dbReference>
<dbReference type="Proteomes" id="UP000611215">
    <property type="component" value="Unassembled WGS sequence"/>
</dbReference>
<evidence type="ECO:0000313" key="4">
    <source>
        <dbReference type="EMBL" id="MBF8149198.1"/>
    </source>
</evidence>
<organism evidence="4 5">
    <name type="scientific">Winogradskyella marina</name>
    <dbReference type="NCBI Taxonomy" id="2785530"/>
    <lineage>
        <taxon>Bacteria</taxon>
        <taxon>Pseudomonadati</taxon>
        <taxon>Bacteroidota</taxon>
        <taxon>Flavobacteriia</taxon>
        <taxon>Flavobacteriales</taxon>
        <taxon>Flavobacteriaceae</taxon>
        <taxon>Winogradskyella</taxon>
    </lineage>
</organism>
<keyword evidence="5" id="KW-1185">Reference proteome</keyword>
<feature type="signal peptide" evidence="2">
    <location>
        <begin position="1"/>
        <end position="19"/>
    </location>
</feature>
<feature type="chain" id="PRO_5047328424" evidence="2">
    <location>
        <begin position="20"/>
        <end position="533"/>
    </location>
</feature>
<dbReference type="NCBIfam" id="TIGR04183">
    <property type="entry name" value="Por_Secre_tail"/>
    <property type="match status" value="1"/>
</dbReference>
<dbReference type="Pfam" id="PF18962">
    <property type="entry name" value="Por_Secre_tail"/>
    <property type="match status" value="1"/>
</dbReference>
<evidence type="ECO:0000259" key="3">
    <source>
        <dbReference type="Pfam" id="PF18962"/>
    </source>
</evidence>
<feature type="domain" description="Secretion system C-terminal sorting" evidence="3">
    <location>
        <begin position="476"/>
        <end position="531"/>
    </location>
</feature>
<dbReference type="EMBL" id="JADOET010000002">
    <property type="protein sequence ID" value="MBF8149198.1"/>
    <property type="molecule type" value="Genomic_DNA"/>
</dbReference>
<keyword evidence="1 2" id="KW-0732">Signal</keyword>
<comment type="caution">
    <text evidence="4">The sequence shown here is derived from an EMBL/GenBank/DDBJ whole genome shotgun (WGS) entry which is preliminary data.</text>
</comment>
<proteinExistence type="predicted"/>
<name>A0ABS0EFG1_9FLAO</name>
<gene>
    <name evidence="4" type="ORF">ITJ86_04785</name>
</gene>
<reference evidence="4 5" key="1">
    <citation type="submission" date="2020-11" db="EMBL/GenBank/DDBJ databases">
        <title>Winogradskyella marina sp. nov., isolated from marine sediment.</title>
        <authorList>
            <person name="Bo J."/>
            <person name="Wang S."/>
            <person name="Song X."/>
            <person name="Du Z."/>
        </authorList>
    </citation>
    <scope>NUCLEOTIDE SEQUENCE [LARGE SCALE GENOMIC DNA]</scope>
    <source>
        <strain evidence="4 5">F6397</strain>
    </source>
</reference>
<dbReference type="RefSeq" id="WP_195870465.1">
    <property type="nucleotide sequence ID" value="NZ_JADOET010000002.1"/>
</dbReference>
<accession>A0ABS0EFG1</accession>
<protein>
    <submittedName>
        <fullName evidence="4">T9SS type A sorting domain-containing protein</fullName>
    </submittedName>
</protein>
<evidence type="ECO:0000313" key="5">
    <source>
        <dbReference type="Proteomes" id="UP000611215"/>
    </source>
</evidence>